<keyword evidence="15" id="KW-0234">DNA repair</keyword>
<dbReference type="AlphaFoldDB" id="A0A9N9QCR7"/>
<evidence type="ECO:0000256" key="9">
    <source>
        <dbReference type="ARBA" id="ARBA00022490"/>
    </source>
</evidence>
<keyword evidence="16" id="KW-0539">Nucleus</keyword>
<dbReference type="SUPFAM" id="SSF101478">
    <property type="entry name" value="ADP-ribosylglycohydrolase"/>
    <property type="match status" value="1"/>
</dbReference>
<keyword evidence="13 25" id="KW-0460">Magnesium</keyword>
<dbReference type="GO" id="GO:0004649">
    <property type="term" value="F:poly(ADP-ribose) glycohydrolase activity"/>
    <property type="evidence" value="ECO:0007669"/>
    <property type="project" value="UniProtKB-EC"/>
</dbReference>
<keyword evidence="10 25" id="KW-0479">Metal-binding</keyword>
<evidence type="ECO:0000256" key="2">
    <source>
        <dbReference type="ARBA" id="ARBA00004286"/>
    </source>
</evidence>
<reference evidence="26" key="1">
    <citation type="submission" date="2022-01" db="EMBL/GenBank/DDBJ databases">
        <authorList>
            <person name="King R."/>
        </authorList>
    </citation>
    <scope>NUCLEOTIDE SEQUENCE</scope>
</reference>
<dbReference type="InterPro" id="IPR005502">
    <property type="entry name" value="Ribosyl_crysJ1"/>
</dbReference>
<evidence type="ECO:0000256" key="21">
    <source>
        <dbReference type="ARBA" id="ARBA00042850"/>
    </source>
</evidence>
<dbReference type="EC" id="3.2.1.143" evidence="7"/>
<dbReference type="GO" id="GO:0046872">
    <property type="term" value="F:metal ion binding"/>
    <property type="evidence" value="ECO:0007669"/>
    <property type="project" value="UniProtKB-KW"/>
</dbReference>
<evidence type="ECO:0000256" key="25">
    <source>
        <dbReference type="PIRSR" id="PIRSR605502-1"/>
    </source>
</evidence>
<evidence type="ECO:0000256" key="10">
    <source>
        <dbReference type="ARBA" id="ARBA00022723"/>
    </source>
</evidence>
<evidence type="ECO:0000313" key="26">
    <source>
        <dbReference type="EMBL" id="CAG9765032.1"/>
    </source>
</evidence>
<accession>A0A9N9QCR7</accession>
<dbReference type="GO" id="GO:0006281">
    <property type="term" value="P:DNA repair"/>
    <property type="evidence" value="ECO:0007669"/>
    <property type="project" value="UniProtKB-KW"/>
</dbReference>
<keyword evidence="14" id="KW-0496">Mitochondrion</keyword>
<feature type="binding site" evidence="25">
    <location>
        <position position="313"/>
    </location>
    <ligand>
        <name>Mg(2+)</name>
        <dbReference type="ChEBI" id="CHEBI:18420"/>
        <label>1</label>
    </ligand>
</feature>
<keyword evidence="11" id="KW-0227">DNA damage</keyword>
<dbReference type="InterPro" id="IPR036705">
    <property type="entry name" value="Ribosyl_crysJ1_sf"/>
</dbReference>
<name>A0A9N9QCR7_9CUCU</name>
<dbReference type="EMBL" id="OU892278">
    <property type="protein sequence ID" value="CAG9765032.1"/>
    <property type="molecule type" value="Genomic_DNA"/>
</dbReference>
<comment type="cofactor">
    <cofactor evidence="25">
        <name>Mg(2+)</name>
        <dbReference type="ChEBI" id="CHEBI:18420"/>
    </cofactor>
    <text evidence="25">Binds 2 magnesium ions per subunit.</text>
</comment>
<comment type="subunit">
    <text evidence="6">Monomer.</text>
</comment>
<organism evidence="26 27">
    <name type="scientific">Ceutorhynchus assimilis</name>
    <name type="common">cabbage seed weevil</name>
    <dbReference type="NCBI Taxonomy" id="467358"/>
    <lineage>
        <taxon>Eukaryota</taxon>
        <taxon>Metazoa</taxon>
        <taxon>Ecdysozoa</taxon>
        <taxon>Arthropoda</taxon>
        <taxon>Hexapoda</taxon>
        <taxon>Insecta</taxon>
        <taxon>Pterygota</taxon>
        <taxon>Neoptera</taxon>
        <taxon>Endopterygota</taxon>
        <taxon>Coleoptera</taxon>
        <taxon>Polyphaga</taxon>
        <taxon>Cucujiformia</taxon>
        <taxon>Curculionidae</taxon>
        <taxon>Ceutorhynchinae</taxon>
        <taxon>Ceutorhynchus</taxon>
    </lineage>
</organism>
<evidence type="ECO:0000256" key="11">
    <source>
        <dbReference type="ARBA" id="ARBA00022763"/>
    </source>
</evidence>
<evidence type="ECO:0000256" key="7">
    <source>
        <dbReference type="ARBA" id="ARBA00012255"/>
    </source>
</evidence>
<evidence type="ECO:0000256" key="14">
    <source>
        <dbReference type="ARBA" id="ARBA00023128"/>
    </source>
</evidence>
<comment type="subcellular location">
    <subcellularLocation>
        <location evidence="2">Chromosome</location>
    </subcellularLocation>
    <subcellularLocation>
        <location evidence="4">Cytoplasm</location>
    </subcellularLocation>
    <subcellularLocation>
        <location evidence="3">Mitochondrion matrix</location>
    </subcellularLocation>
    <subcellularLocation>
        <location evidence="1">Nucleus</location>
    </subcellularLocation>
</comment>
<evidence type="ECO:0000256" key="15">
    <source>
        <dbReference type="ARBA" id="ARBA00023204"/>
    </source>
</evidence>
<evidence type="ECO:0000256" key="22">
    <source>
        <dbReference type="ARBA" id="ARBA00043187"/>
    </source>
</evidence>
<keyword evidence="12" id="KW-0378">Hydrolase</keyword>
<evidence type="ECO:0000256" key="13">
    <source>
        <dbReference type="ARBA" id="ARBA00022842"/>
    </source>
</evidence>
<keyword evidence="9" id="KW-0963">Cytoplasm</keyword>
<evidence type="ECO:0000256" key="3">
    <source>
        <dbReference type="ARBA" id="ARBA00004305"/>
    </source>
</evidence>
<evidence type="ECO:0000256" key="8">
    <source>
        <dbReference type="ARBA" id="ARBA00022454"/>
    </source>
</evidence>
<evidence type="ECO:0000256" key="1">
    <source>
        <dbReference type="ARBA" id="ARBA00004123"/>
    </source>
</evidence>
<comment type="similarity">
    <text evidence="5">Belongs to the ADP-ribosylglycohydrolase family.</text>
</comment>
<evidence type="ECO:0000256" key="12">
    <source>
        <dbReference type="ARBA" id="ARBA00022801"/>
    </source>
</evidence>
<keyword evidence="27" id="KW-1185">Reference proteome</keyword>
<dbReference type="FunFam" id="1.10.4080.10:FF:000001">
    <property type="entry name" value="ADP-ribose glycohydrolase ARH3"/>
    <property type="match status" value="1"/>
</dbReference>
<evidence type="ECO:0000313" key="27">
    <source>
        <dbReference type="Proteomes" id="UP001152799"/>
    </source>
</evidence>
<dbReference type="OrthoDB" id="410104at2759"/>
<dbReference type="GO" id="GO:0005759">
    <property type="term" value="C:mitochondrial matrix"/>
    <property type="evidence" value="ECO:0007669"/>
    <property type="project" value="UniProtKB-SubCell"/>
</dbReference>
<gene>
    <name evidence="26" type="ORF">CEUTPL_LOCUS5651</name>
</gene>
<feature type="binding site" evidence="25">
    <location>
        <position position="311"/>
    </location>
    <ligand>
        <name>Mg(2+)</name>
        <dbReference type="ChEBI" id="CHEBI:18420"/>
        <label>1</label>
    </ligand>
</feature>
<dbReference type="GO" id="GO:0140290">
    <property type="term" value="P:peptidyl-serine ADP-deribosylation"/>
    <property type="evidence" value="ECO:0007669"/>
    <property type="project" value="UniProtKB-ARBA"/>
</dbReference>
<feature type="binding site" evidence="25">
    <location>
        <position position="314"/>
    </location>
    <ligand>
        <name>Mg(2+)</name>
        <dbReference type="ChEBI" id="CHEBI:18420"/>
        <label>1</label>
    </ligand>
</feature>
<protein>
    <recommendedName>
        <fullName evidence="17">ADP-ribosylhydrolase ARH3</fullName>
        <ecNumber evidence="7">3.2.1.143</ecNumber>
    </recommendedName>
    <alternativeName>
        <fullName evidence="18">ADP-ribose glycohydrolase ARH3</fullName>
    </alternativeName>
    <alternativeName>
        <fullName evidence="19">ADP-ribosylhydrolase 3</fullName>
    </alternativeName>
    <alternativeName>
        <fullName evidence="22">O-acetyl-ADP-ribose deacetylase ARH3</fullName>
    </alternativeName>
    <alternativeName>
        <fullName evidence="23">Poly(ADP-ribose) glycohydrolase ARH3</fullName>
    </alternativeName>
    <alternativeName>
        <fullName evidence="21">[Protein ADP-ribosylarginine] hydrolase-like protein 2</fullName>
    </alternativeName>
    <alternativeName>
        <fullName evidence="20">[Protein ADP-ribosylserine] hydrolase</fullName>
    </alternativeName>
</protein>
<evidence type="ECO:0000256" key="17">
    <source>
        <dbReference type="ARBA" id="ARBA00041057"/>
    </source>
</evidence>
<dbReference type="Proteomes" id="UP001152799">
    <property type="component" value="Chromosome 2"/>
</dbReference>
<dbReference type="PANTHER" id="PTHR16222:SF24">
    <property type="entry name" value="ADP-RIBOSYLHYDROLASE ARH3"/>
    <property type="match status" value="1"/>
</dbReference>
<evidence type="ECO:0000256" key="19">
    <source>
        <dbReference type="ARBA" id="ARBA00042471"/>
    </source>
</evidence>
<evidence type="ECO:0000256" key="5">
    <source>
        <dbReference type="ARBA" id="ARBA00010702"/>
    </source>
</evidence>
<sequence length="359" mass="40529">MNVVFRNFCRKMSPQNIQSKFRGCLVGSLMGDCLGGPYEGDEISSGDRIIIQRYFDKMEDASFKGPFKKYTDDTAMMKSVAKFLIDKPEPDFKYLAKLFVTEFFKEPRRGYGSNVMDVFEKLRNTKYEDIYRPSNEQFNGLGSYGNGGAMRIAPIPLYFYDKYENMLNVARESTKITHSNLLGINGALLQCIAIHQAFLIESDKPVDVDGFCKGLVEKIRPIELACYEDLNDKSETPYCEKIFTLQDMLRKKYTDDSDEEVICNIGNGISAYESVPTAIYCFLRAQNPIPGIETNNIFRRTIQYAITLGGDTDTIACMAGAIAGAHLGYEAIDKTTLQHCEKYEDIVGLSDSLFKARPN</sequence>
<dbReference type="PANTHER" id="PTHR16222">
    <property type="entry name" value="ADP-RIBOSYLGLYCOHYDROLASE"/>
    <property type="match status" value="1"/>
</dbReference>
<comment type="catalytic activity">
    <reaction evidence="24">
        <text>alpha-NAD(+) + H2O = ADP-D-ribose + nicotinamide + H(+)</text>
        <dbReference type="Rhea" id="RHEA:68792"/>
        <dbReference type="ChEBI" id="CHEBI:15377"/>
        <dbReference type="ChEBI" id="CHEBI:15378"/>
        <dbReference type="ChEBI" id="CHEBI:17154"/>
        <dbReference type="ChEBI" id="CHEBI:57967"/>
        <dbReference type="ChEBI" id="CHEBI:77017"/>
    </reaction>
</comment>
<evidence type="ECO:0000256" key="6">
    <source>
        <dbReference type="ARBA" id="ARBA00011245"/>
    </source>
</evidence>
<dbReference type="GO" id="GO:0005634">
    <property type="term" value="C:nucleus"/>
    <property type="evidence" value="ECO:0007669"/>
    <property type="project" value="UniProtKB-SubCell"/>
</dbReference>
<evidence type="ECO:0000256" key="18">
    <source>
        <dbReference type="ARBA" id="ARBA00042398"/>
    </source>
</evidence>
<evidence type="ECO:0000256" key="16">
    <source>
        <dbReference type="ARBA" id="ARBA00023242"/>
    </source>
</evidence>
<feature type="binding site" evidence="25">
    <location>
        <position position="72"/>
    </location>
    <ligand>
        <name>Mg(2+)</name>
        <dbReference type="ChEBI" id="CHEBI:18420"/>
        <label>1</label>
    </ligand>
</feature>
<keyword evidence="8" id="KW-0158">Chromosome</keyword>
<dbReference type="Pfam" id="PF03747">
    <property type="entry name" value="ADP_ribosyl_GH"/>
    <property type="match status" value="1"/>
</dbReference>
<feature type="binding site" evidence="25">
    <location>
        <position position="73"/>
    </location>
    <ligand>
        <name>Mg(2+)</name>
        <dbReference type="ChEBI" id="CHEBI:18420"/>
        <label>1</label>
    </ligand>
</feature>
<evidence type="ECO:0000256" key="20">
    <source>
        <dbReference type="ARBA" id="ARBA00042722"/>
    </source>
</evidence>
<dbReference type="Gene3D" id="1.10.4080.10">
    <property type="entry name" value="ADP-ribosylation/Crystallin J1"/>
    <property type="match status" value="1"/>
</dbReference>
<dbReference type="GO" id="GO:0005694">
    <property type="term" value="C:chromosome"/>
    <property type="evidence" value="ECO:0007669"/>
    <property type="project" value="UniProtKB-SubCell"/>
</dbReference>
<feature type="binding site" evidence="25">
    <location>
        <position position="71"/>
    </location>
    <ligand>
        <name>Mg(2+)</name>
        <dbReference type="ChEBI" id="CHEBI:18420"/>
        <label>1</label>
    </ligand>
</feature>
<evidence type="ECO:0000256" key="4">
    <source>
        <dbReference type="ARBA" id="ARBA00004496"/>
    </source>
</evidence>
<proteinExistence type="inferred from homology"/>
<evidence type="ECO:0000256" key="24">
    <source>
        <dbReference type="ARBA" id="ARBA00049015"/>
    </source>
</evidence>
<evidence type="ECO:0000256" key="23">
    <source>
        <dbReference type="ARBA" id="ARBA00043193"/>
    </source>
</evidence>
<dbReference type="InterPro" id="IPR050792">
    <property type="entry name" value="ADP-ribosylglycohydrolase"/>
</dbReference>